<dbReference type="Proteomes" id="UP000625780">
    <property type="component" value="Unassembled WGS sequence"/>
</dbReference>
<evidence type="ECO:0000256" key="3">
    <source>
        <dbReference type="ARBA" id="ARBA00022777"/>
    </source>
</evidence>
<dbReference type="GO" id="GO:0016301">
    <property type="term" value="F:kinase activity"/>
    <property type="evidence" value="ECO:0007669"/>
    <property type="project" value="UniProtKB-KW"/>
</dbReference>
<gene>
    <name evidence="5" type="ORF">GCM10011361_07350</name>
</gene>
<sequence>MYLVGMRFVLIPDKFKGSLSAEEVINSLSTGIRGVYPDAEIASVIASDGGDGFLKAVARAIPVEEISVASVDPLGRALQSQYLWAKKEQTAYIELAECSGLVLLDPTERDPTRTSTLGTGLQIRHALENGAKRIYVGLGGSATNDGGLGIAHGLGFRFKDDSDAVLDPTGGNLGKIRSVEMGGVIEALQQAEVIAINDVQNPLLGPQGAAAVYASQKGSSLEQIGFLEAGLKNLDQVVLESFGKSAADLPGAGAAGGAAFGLHTFLNARFVKGVEFMLQLTQAEALFEGRKTDLLITGEGAIDVQTLHGKLIQGVSGLGKKYGVPVMAVCGKLDMEGEDAGKFGLEVILEIRDPSKSIQYSMENAATLLQQCISTYLKNRKTNR</sequence>
<dbReference type="Pfam" id="PF02595">
    <property type="entry name" value="Gly_kinase"/>
    <property type="match status" value="1"/>
</dbReference>
<evidence type="ECO:0000256" key="1">
    <source>
        <dbReference type="ARBA" id="ARBA00006284"/>
    </source>
</evidence>
<dbReference type="InterPro" id="IPR018193">
    <property type="entry name" value="Glyc_kinase_flavodox-like_fold"/>
</dbReference>
<dbReference type="Gene3D" id="3.40.50.10350">
    <property type="entry name" value="Glycerate kinase, domain 1"/>
    <property type="match status" value="1"/>
</dbReference>
<dbReference type="InterPro" id="IPR036129">
    <property type="entry name" value="Glycerate_kinase_sf"/>
</dbReference>
<comment type="caution">
    <text evidence="5">The sequence shown here is derived from an EMBL/GenBank/DDBJ whole genome shotgun (WGS) entry which is preliminary data.</text>
</comment>
<dbReference type="Gene3D" id="3.90.1510.10">
    <property type="entry name" value="Glycerate kinase, domain 2"/>
    <property type="match status" value="1"/>
</dbReference>
<dbReference type="PIRSF" id="PIRSF006078">
    <property type="entry name" value="GlxK"/>
    <property type="match status" value="1"/>
</dbReference>
<evidence type="ECO:0000256" key="4">
    <source>
        <dbReference type="PIRNR" id="PIRNR006078"/>
    </source>
</evidence>
<dbReference type="InterPro" id="IPR018197">
    <property type="entry name" value="Glycerate_kinase_RE-like"/>
</dbReference>
<protein>
    <submittedName>
        <fullName evidence="5">Glycerate kinase</fullName>
    </submittedName>
</protein>
<dbReference type="InterPro" id="IPR004381">
    <property type="entry name" value="Glycerate_kinase"/>
</dbReference>
<evidence type="ECO:0000313" key="5">
    <source>
        <dbReference type="EMBL" id="GGD42907.1"/>
    </source>
</evidence>
<keyword evidence="3 4" id="KW-0418">Kinase</keyword>
<organism evidence="5 6">
    <name type="scientific">Muriicola marianensis</name>
    <dbReference type="NCBI Taxonomy" id="1324801"/>
    <lineage>
        <taxon>Bacteria</taxon>
        <taxon>Pseudomonadati</taxon>
        <taxon>Bacteroidota</taxon>
        <taxon>Flavobacteriia</taxon>
        <taxon>Flavobacteriales</taxon>
        <taxon>Flavobacteriaceae</taxon>
        <taxon>Muriicola</taxon>
    </lineage>
</organism>
<reference evidence="6" key="1">
    <citation type="journal article" date="2019" name="Int. J. Syst. Evol. Microbiol.">
        <title>The Global Catalogue of Microorganisms (GCM) 10K type strain sequencing project: providing services to taxonomists for standard genome sequencing and annotation.</title>
        <authorList>
            <consortium name="The Broad Institute Genomics Platform"/>
            <consortium name="The Broad Institute Genome Sequencing Center for Infectious Disease"/>
            <person name="Wu L."/>
            <person name="Ma J."/>
        </authorList>
    </citation>
    <scope>NUCLEOTIDE SEQUENCE [LARGE SCALE GENOMIC DNA]</scope>
    <source>
        <strain evidence="6">CGMCC 1.12606</strain>
    </source>
</reference>
<comment type="similarity">
    <text evidence="1 4">Belongs to the glycerate kinase type-1 family.</text>
</comment>
<keyword evidence="2 4" id="KW-0808">Transferase</keyword>
<accession>A0ABQ1QSZ9</accession>
<dbReference type="PANTHER" id="PTHR21599:SF0">
    <property type="entry name" value="GLYCERATE KINASE"/>
    <property type="match status" value="1"/>
</dbReference>
<name>A0ABQ1QSZ9_9FLAO</name>
<keyword evidence="6" id="KW-1185">Reference proteome</keyword>
<dbReference type="SUPFAM" id="SSF110738">
    <property type="entry name" value="Glycerate kinase I"/>
    <property type="match status" value="1"/>
</dbReference>
<dbReference type="PANTHER" id="PTHR21599">
    <property type="entry name" value="GLYCERATE KINASE"/>
    <property type="match status" value="1"/>
</dbReference>
<dbReference type="EMBL" id="BMFH01000001">
    <property type="protein sequence ID" value="GGD42907.1"/>
    <property type="molecule type" value="Genomic_DNA"/>
</dbReference>
<evidence type="ECO:0000256" key="2">
    <source>
        <dbReference type="ARBA" id="ARBA00022679"/>
    </source>
</evidence>
<evidence type="ECO:0000313" key="6">
    <source>
        <dbReference type="Proteomes" id="UP000625780"/>
    </source>
</evidence>
<dbReference type="NCBIfam" id="TIGR00045">
    <property type="entry name" value="glycerate kinase"/>
    <property type="match status" value="1"/>
</dbReference>
<proteinExistence type="inferred from homology"/>